<feature type="region of interest" description="Disordered" evidence="5">
    <location>
        <begin position="86"/>
        <end position="123"/>
    </location>
</feature>
<dbReference type="InterPro" id="IPR012678">
    <property type="entry name" value="Ribosomal_uL23/eL15/eS24_sf"/>
</dbReference>
<accession>A0A2A6CER4</accession>
<dbReference type="EnsemblMetazoa" id="PPA39574.1">
    <property type="protein sequence ID" value="PPA39574.1"/>
    <property type="gene ID" value="WBGene00277943"/>
</dbReference>
<gene>
    <name evidence="7" type="primary">WBGene00277943</name>
</gene>
<dbReference type="InterPro" id="IPR024794">
    <property type="entry name" value="Rbsml_eL15_core_dom_sf"/>
</dbReference>
<evidence type="ECO:0000256" key="4">
    <source>
        <dbReference type="RuleBase" id="RU000663"/>
    </source>
</evidence>
<feature type="transmembrane region" description="Helical" evidence="6">
    <location>
        <begin position="20"/>
        <end position="40"/>
    </location>
</feature>
<dbReference type="GO" id="GO:0005840">
    <property type="term" value="C:ribosome"/>
    <property type="evidence" value="ECO:0007669"/>
    <property type="project" value="UniProtKB-KW"/>
</dbReference>
<dbReference type="GO" id="GO:1990904">
    <property type="term" value="C:ribonucleoprotein complex"/>
    <property type="evidence" value="ECO:0007669"/>
    <property type="project" value="UniProtKB-KW"/>
</dbReference>
<dbReference type="Pfam" id="PF00827">
    <property type="entry name" value="Ribosomal_L15e"/>
    <property type="match status" value="1"/>
</dbReference>
<dbReference type="SUPFAM" id="SSF54189">
    <property type="entry name" value="Ribosomal proteins S24e, L23 and L15e"/>
    <property type="match status" value="1"/>
</dbReference>
<evidence type="ECO:0000256" key="3">
    <source>
        <dbReference type="ARBA" id="ARBA00023274"/>
    </source>
</evidence>
<keyword evidence="6" id="KW-1133">Transmembrane helix</keyword>
<dbReference type="AlphaFoldDB" id="A0A2A6CER4"/>
<evidence type="ECO:0000313" key="8">
    <source>
        <dbReference type="Proteomes" id="UP000005239"/>
    </source>
</evidence>
<keyword evidence="2 4" id="KW-0689">Ribosomal protein</keyword>
<feature type="compositionally biased region" description="Basic residues" evidence="5">
    <location>
        <begin position="94"/>
        <end position="104"/>
    </location>
</feature>
<reference evidence="8" key="1">
    <citation type="journal article" date="2008" name="Nat. Genet.">
        <title>The Pristionchus pacificus genome provides a unique perspective on nematode lifestyle and parasitism.</title>
        <authorList>
            <person name="Dieterich C."/>
            <person name="Clifton S.W."/>
            <person name="Schuster L.N."/>
            <person name="Chinwalla A."/>
            <person name="Delehaunty K."/>
            <person name="Dinkelacker I."/>
            <person name="Fulton L."/>
            <person name="Fulton R."/>
            <person name="Godfrey J."/>
            <person name="Minx P."/>
            <person name="Mitreva M."/>
            <person name="Roeseler W."/>
            <person name="Tian H."/>
            <person name="Witte H."/>
            <person name="Yang S.P."/>
            <person name="Wilson R.K."/>
            <person name="Sommer R.J."/>
        </authorList>
    </citation>
    <scope>NUCLEOTIDE SEQUENCE [LARGE SCALE GENOMIC DNA]</scope>
    <source>
        <strain evidence="8">PS312</strain>
    </source>
</reference>
<dbReference type="Proteomes" id="UP000005239">
    <property type="component" value="Unassembled WGS sequence"/>
</dbReference>
<evidence type="ECO:0000313" key="7">
    <source>
        <dbReference type="EnsemblMetazoa" id="PPA39574.1"/>
    </source>
</evidence>
<reference evidence="7" key="2">
    <citation type="submission" date="2022-06" db="UniProtKB">
        <authorList>
            <consortium name="EnsemblMetazoa"/>
        </authorList>
    </citation>
    <scope>IDENTIFICATION</scope>
    <source>
        <strain evidence="7">PS312</strain>
    </source>
</reference>
<comment type="similarity">
    <text evidence="1 4">Belongs to the eukaryotic ribosomal protein eL15 family.</text>
</comment>
<accession>A0A8R1UW50</accession>
<evidence type="ECO:0000256" key="2">
    <source>
        <dbReference type="ARBA" id="ARBA00022980"/>
    </source>
</evidence>
<keyword evidence="3 4" id="KW-0687">Ribonucleoprotein</keyword>
<organism evidence="7 8">
    <name type="scientific">Pristionchus pacificus</name>
    <name type="common">Parasitic nematode worm</name>
    <dbReference type="NCBI Taxonomy" id="54126"/>
    <lineage>
        <taxon>Eukaryota</taxon>
        <taxon>Metazoa</taxon>
        <taxon>Ecdysozoa</taxon>
        <taxon>Nematoda</taxon>
        <taxon>Chromadorea</taxon>
        <taxon>Rhabditida</taxon>
        <taxon>Rhabditina</taxon>
        <taxon>Diplogasteromorpha</taxon>
        <taxon>Diplogasteroidea</taxon>
        <taxon>Neodiplogasteridae</taxon>
        <taxon>Pristionchus</taxon>
    </lineage>
</organism>
<dbReference type="GO" id="GO:0006412">
    <property type="term" value="P:translation"/>
    <property type="evidence" value="ECO:0007669"/>
    <property type="project" value="InterPro"/>
</dbReference>
<evidence type="ECO:0000256" key="6">
    <source>
        <dbReference type="SAM" id="Phobius"/>
    </source>
</evidence>
<dbReference type="GO" id="GO:0003735">
    <property type="term" value="F:structural constituent of ribosome"/>
    <property type="evidence" value="ECO:0007669"/>
    <property type="project" value="InterPro"/>
</dbReference>
<dbReference type="InterPro" id="IPR000439">
    <property type="entry name" value="Ribosomal_eL15"/>
</dbReference>
<keyword evidence="8" id="KW-1185">Reference proteome</keyword>
<protein>
    <recommendedName>
        <fullName evidence="4">Ribosomal protein L15</fullName>
    </recommendedName>
</protein>
<name>A0A2A6CER4_PRIPA</name>
<evidence type="ECO:0000256" key="1">
    <source>
        <dbReference type="ARBA" id="ARBA00006857"/>
    </source>
</evidence>
<sequence length="138" mass="14536">MFGMSAPSSQMTTQLADWNRYSLGLGSVSCCISMSCIVLLPGAAHTSSRGLGSKAPASPEAAMGAMKRSLSSCCRISRQLTAVHRVNRPARPEKARHHGFRSKQGRGLGSKAPASPEAAMGAMKRSLSSCCRISRSLP</sequence>
<dbReference type="Gene3D" id="3.40.1120.10">
    <property type="entry name" value="Ribosomal protein l15e"/>
    <property type="match status" value="1"/>
</dbReference>
<proteinExistence type="inferred from homology"/>
<keyword evidence="6" id="KW-0472">Membrane</keyword>
<keyword evidence="6" id="KW-0812">Transmembrane</keyword>
<evidence type="ECO:0000256" key="5">
    <source>
        <dbReference type="SAM" id="MobiDB-lite"/>
    </source>
</evidence>